<dbReference type="EMBL" id="BGZK01001306">
    <property type="protein sequence ID" value="GBP76829.1"/>
    <property type="molecule type" value="Genomic_DNA"/>
</dbReference>
<dbReference type="Proteomes" id="UP000299102">
    <property type="component" value="Unassembled WGS sequence"/>
</dbReference>
<reference evidence="1 2" key="1">
    <citation type="journal article" date="2019" name="Commun. Biol.">
        <title>The bagworm genome reveals a unique fibroin gene that provides high tensile strength.</title>
        <authorList>
            <person name="Kono N."/>
            <person name="Nakamura H."/>
            <person name="Ohtoshi R."/>
            <person name="Tomita M."/>
            <person name="Numata K."/>
            <person name="Arakawa K."/>
        </authorList>
    </citation>
    <scope>NUCLEOTIDE SEQUENCE [LARGE SCALE GENOMIC DNA]</scope>
</reference>
<keyword evidence="2" id="KW-1185">Reference proteome</keyword>
<organism evidence="1 2">
    <name type="scientific">Eumeta variegata</name>
    <name type="common">Bagworm moth</name>
    <name type="synonym">Eumeta japonica</name>
    <dbReference type="NCBI Taxonomy" id="151549"/>
    <lineage>
        <taxon>Eukaryota</taxon>
        <taxon>Metazoa</taxon>
        <taxon>Ecdysozoa</taxon>
        <taxon>Arthropoda</taxon>
        <taxon>Hexapoda</taxon>
        <taxon>Insecta</taxon>
        <taxon>Pterygota</taxon>
        <taxon>Neoptera</taxon>
        <taxon>Endopterygota</taxon>
        <taxon>Lepidoptera</taxon>
        <taxon>Glossata</taxon>
        <taxon>Ditrysia</taxon>
        <taxon>Tineoidea</taxon>
        <taxon>Psychidae</taxon>
        <taxon>Oiketicinae</taxon>
        <taxon>Eumeta</taxon>
    </lineage>
</organism>
<dbReference type="AlphaFoldDB" id="A0A4C1YQD5"/>
<proteinExistence type="predicted"/>
<evidence type="ECO:0000313" key="2">
    <source>
        <dbReference type="Proteomes" id="UP000299102"/>
    </source>
</evidence>
<evidence type="ECO:0000313" key="1">
    <source>
        <dbReference type="EMBL" id="GBP76829.1"/>
    </source>
</evidence>
<sequence>MNIRYLGRENLSHSLGKFERLQAKLGYRGSFEREHIFENMFHIHRSRLSIKRSAALFGRTGCVRSAPRQCASGLIGFTIVKAKLFGC</sequence>
<name>A0A4C1YQD5_EUMVA</name>
<comment type="caution">
    <text evidence="1">The sequence shown here is derived from an EMBL/GenBank/DDBJ whole genome shotgun (WGS) entry which is preliminary data.</text>
</comment>
<gene>
    <name evidence="1" type="ORF">EVAR_49118_1</name>
</gene>
<accession>A0A4C1YQD5</accession>
<protein>
    <submittedName>
        <fullName evidence="1">Uncharacterized protein</fullName>
    </submittedName>
</protein>